<evidence type="ECO:0000256" key="7">
    <source>
        <dbReference type="SAM" id="Phobius"/>
    </source>
</evidence>
<sequence>MTASTETRPATAPAYPLRRFARRPRPARQPRAGSALVLSLILVCQLMVVLDATIVNIALPDIRADLGFSAAGLSWVVNAYTLTFGGLLLLGARAGDILGRRRVFLAGIALFTAASLAGGFAQSAGELLAARAVQGVGGALASPTALALLMTMFTGSRERTRAIGLYTAVSIGGAAIGLVAGGMLSEWASWRWVLFVNVPIGIVLLVAALPSLPDTPGLRGRFDVAGALTSTLGMAALVYGFVHAASDGWSDPMTLAAFGSGIALLLGFVVTEARVESPITPLRLFADRVRATAYVARLLLVAGMMGMFFFLTQFLHTVLGYSDLRTGFAFLPMPIAVFAASQLSARVLVERVGGRRLMLVGLVLSTIGMIWLTQLSADSGYGALLGPLAVFATGNGLAFVPLTSAALEGVAPQDSGAASGLVNVMQQVGGSLGLAVLVTVFGAASTDEQGELPAGLSPHEAATRVFVHGADTAFWMAAVFLAGTLALVAFAMRPKAQARHAG</sequence>
<reference evidence="9 10" key="1">
    <citation type="submission" date="2016-11" db="EMBL/GenBank/DDBJ databases">
        <authorList>
            <person name="Jaros S."/>
            <person name="Januszkiewicz K."/>
            <person name="Wedrychowicz H."/>
        </authorList>
    </citation>
    <scope>NUCLEOTIDE SEQUENCE [LARGE SCALE GENOMIC DNA]</scope>
    <source>
        <strain evidence="9 10">DSM 45627</strain>
    </source>
</reference>
<keyword evidence="10" id="KW-1185">Reference proteome</keyword>
<keyword evidence="5 7" id="KW-1133">Transmembrane helix</keyword>
<feature type="transmembrane region" description="Helical" evidence="7">
    <location>
        <begin position="473"/>
        <end position="492"/>
    </location>
</feature>
<evidence type="ECO:0000256" key="3">
    <source>
        <dbReference type="ARBA" id="ARBA00022475"/>
    </source>
</evidence>
<feature type="transmembrane region" description="Helical" evidence="7">
    <location>
        <begin position="103"/>
        <end position="122"/>
    </location>
</feature>
<dbReference type="InterPro" id="IPR036259">
    <property type="entry name" value="MFS_trans_sf"/>
</dbReference>
<dbReference type="PROSITE" id="PS50850">
    <property type="entry name" value="MFS"/>
    <property type="match status" value="1"/>
</dbReference>
<feature type="transmembrane region" description="Helical" evidence="7">
    <location>
        <begin position="428"/>
        <end position="446"/>
    </location>
</feature>
<feature type="transmembrane region" description="Helical" evidence="7">
    <location>
        <begin position="32"/>
        <end position="59"/>
    </location>
</feature>
<dbReference type="RefSeq" id="WP_073384843.1">
    <property type="nucleotide sequence ID" value="NZ_FQVU01000001.1"/>
</dbReference>
<evidence type="ECO:0000256" key="2">
    <source>
        <dbReference type="ARBA" id="ARBA00022448"/>
    </source>
</evidence>
<evidence type="ECO:0000259" key="8">
    <source>
        <dbReference type="PROSITE" id="PS50850"/>
    </source>
</evidence>
<dbReference type="GO" id="GO:0022857">
    <property type="term" value="F:transmembrane transporter activity"/>
    <property type="evidence" value="ECO:0007669"/>
    <property type="project" value="InterPro"/>
</dbReference>
<keyword evidence="2" id="KW-0813">Transport</keyword>
<dbReference type="PANTHER" id="PTHR42718:SF46">
    <property type="entry name" value="BLR6921 PROTEIN"/>
    <property type="match status" value="1"/>
</dbReference>
<dbReference type="SUPFAM" id="SSF103473">
    <property type="entry name" value="MFS general substrate transporter"/>
    <property type="match status" value="1"/>
</dbReference>
<evidence type="ECO:0000256" key="1">
    <source>
        <dbReference type="ARBA" id="ARBA00004651"/>
    </source>
</evidence>
<evidence type="ECO:0000256" key="5">
    <source>
        <dbReference type="ARBA" id="ARBA00022989"/>
    </source>
</evidence>
<evidence type="ECO:0000256" key="6">
    <source>
        <dbReference type="ARBA" id="ARBA00023136"/>
    </source>
</evidence>
<proteinExistence type="predicted"/>
<dbReference type="Pfam" id="PF07690">
    <property type="entry name" value="MFS_1"/>
    <property type="match status" value="1"/>
</dbReference>
<dbReference type="AlphaFoldDB" id="A0A1M5CBE9"/>
<name>A0A1M5CBE9_9ACTN</name>
<dbReference type="GO" id="GO:0005886">
    <property type="term" value="C:plasma membrane"/>
    <property type="evidence" value="ECO:0007669"/>
    <property type="project" value="UniProtKB-SubCell"/>
</dbReference>
<organism evidence="9 10">
    <name type="scientific">Jatrophihabitans endophyticus</name>
    <dbReference type="NCBI Taxonomy" id="1206085"/>
    <lineage>
        <taxon>Bacteria</taxon>
        <taxon>Bacillati</taxon>
        <taxon>Actinomycetota</taxon>
        <taxon>Actinomycetes</taxon>
        <taxon>Jatrophihabitantales</taxon>
        <taxon>Jatrophihabitantaceae</taxon>
        <taxon>Jatrophihabitans</taxon>
    </lineage>
</organism>
<feature type="transmembrane region" description="Helical" evidence="7">
    <location>
        <begin position="163"/>
        <end position="184"/>
    </location>
</feature>
<feature type="domain" description="Major facilitator superfamily (MFS) profile" evidence="8">
    <location>
        <begin position="37"/>
        <end position="495"/>
    </location>
</feature>
<feature type="transmembrane region" description="Helical" evidence="7">
    <location>
        <begin position="357"/>
        <end position="377"/>
    </location>
</feature>
<dbReference type="Gene3D" id="1.20.1250.20">
    <property type="entry name" value="MFS general substrate transporter like domains"/>
    <property type="match status" value="1"/>
</dbReference>
<protein>
    <submittedName>
        <fullName evidence="9">Drug resistance transporter, EmrB/QacA subfamily</fullName>
    </submittedName>
</protein>
<evidence type="ECO:0000256" key="4">
    <source>
        <dbReference type="ARBA" id="ARBA00022692"/>
    </source>
</evidence>
<evidence type="ECO:0000313" key="9">
    <source>
        <dbReference type="EMBL" id="SHF51917.1"/>
    </source>
</evidence>
<feature type="transmembrane region" description="Helical" evidence="7">
    <location>
        <begin position="254"/>
        <end position="273"/>
    </location>
</feature>
<keyword evidence="3" id="KW-1003">Cell membrane</keyword>
<dbReference type="NCBIfam" id="TIGR00711">
    <property type="entry name" value="efflux_EmrB"/>
    <property type="match status" value="1"/>
</dbReference>
<accession>A0A1M5CBE9</accession>
<dbReference type="InterPro" id="IPR020846">
    <property type="entry name" value="MFS_dom"/>
</dbReference>
<dbReference type="PANTHER" id="PTHR42718">
    <property type="entry name" value="MAJOR FACILITATOR SUPERFAMILY MULTIDRUG TRANSPORTER MFSC"/>
    <property type="match status" value="1"/>
</dbReference>
<feature type="transmembrane region" description="Helical" evidence="7">
    <location>
        <begin position="190"/>
        <end position="212"/>
    </location>
</feature>
<dbReference type="InterPro" id="IPR011701">
    <property type="entry name" value="MFS"/>
</dbReference>
<keyword evidence="6 7" id="KW-0472">Membrane</keyword>
<dbReference type="Gene3D" id="1.20.1720.10">
    <property type="entry name" value="Multidrug resistance protein D"/>
    <property type="match status" value="1"/>
</dbReference>
<dbReference type="STRING" id="1206085.SAMN05443575_0175"/>
<evidence type="ECO:0000313" key="10">
    <source>
        <dbReference type="Proteomes" id="UP000186132"/>
    </source>
</evidence>
<feature type="transmembrane region" description="Helical" evidence="7">
    <location>
        <begin position="327"/>
        <end position="345"/>
    </location>
</feature>
<feature type="transmembrane region" description="Helical" evidence="7">
    <location>
        <begin position="224"/>
        <end position="242"/>
    </location>
</feature>
<dbReference type="CDD" id="cd17321">
    <property type="entry name" value="MFS_MMR_MDR_like"/>
    <property type="match status" value="1"/>
</dbReference>
<feature type="transmembrane region" description="Helical" evidence="7">
    <location>
        <begin position="71"/>
        <end position="91"/>
    </location>
</feature>
<dbReference type="InterPro" id="IPR004638">
    <property type="entry name" value="EmrB-like"/>
</dbReference>
<dbReference type="Proteomes" id="UP000186132">
    <property type="component" value="Unassembled WGS sequence"/>
</dbReference>
<comment type="subcellular location">
    <subcellularLocation>
        <location evidence="1">Cell membrane</location>
        <topology evidence="1">Multi-pass membrane protein</topology>
    </subcellularLocation>
</comment>
<feature type="transmembrane region" description="Helical" evidence="7">
    <location>
        <begin position="294"/>
        <end position="315"/>
    </location>
</feature>
<dbReference type="EMBL" id="FQVU01000001">
    <property type="protein sequence ID" value="SHF51917.1"/>
    <property type="molecule type" value="Genomic_DNA"/>
</dbReference>
<gene>
    <name evidence="9" type="ORF">SAMN05443575_0175</name>
</gene>
<feature type="transmembrane region" description="Helical" evidence="7">
    <location>
        <begin position="128"/>
        <end position="151"/>
    </location>
</feature>
<keyword evidence="4 7" id="KW-0812">Transmembrane</keyword>
<feature type="transmembrane region" description="Helical" evidence="7">
    <location>
        <begin position="383"/>
        <end position="407"/>
    </location>
</feature>